<accession>A0A2M6WF80</accession>
<organism evidence="2 3">
    <name type="scientific">Candidatus Kaiserbacteria bacterium CG10_big_fil_rev_8_21_14_0_10_49_17</name>
    <dbReference type="NCBI Taxonomy" id="1974609"/>
    <lineage>
        <taxon>Bacteria</taxon>
        <taxon>Candidatus Kaiseribacteriota</taxon>
    </lineage>
</organism>
<keyword evidence="1" id="KW-0472">Membrane</keyword>
<evidence type="ECO:0000256" key="1">
    <source>
        <dbReference type="SAM" id="Phobius"/>
    </source>
</evidence>
<dbReference type="EMBL" id="PFBJ01000003">
    <property type="protein sequence ID" value="PIT91433.1"/>
    <property type="molecule type" value="Genomic_DNA"/>
</dbReference>
<feature type="transmembrane region" description="Helical" evidence="1">
    <location>
        <begin position="15"/>
        <end position="37"/>
    </location>
</feature>
<feature type="transmembrane region" description="Helical" evidence="1">
    <location>
        <begin position="87"/>
        <end position="106"/>
    </location>
</feature>
<sequence>MLSPNAEWVTRRSQFWFRGFIALTLFYFLLSGGVVMCAPVREMFSILSMATTALAVAYGALSSVLRDAYRKNALPVYLEDELEMPEAMSISFAVVTVILIAFAFLAS</sequence>
<gene>
    <name evidence="2" type="ORF">COU17_00375</name>
</gene>
<comment type="caution">
    <text evidence="2">The sequence shown here is derived from an EMBL/GenBank/DDBJ whole genome shotgun (WGS) entry which is preliminary data.</text>
</comment>
<dbReference type="Proteomes" id="UP000228809">
    <property type="component" value="Unassembled WGS sequence"/>
</dbReference>
<keyword evidence="1" id="KW-1133">Transmembrane helix</keyword>
<evidence type="ECO:0000313" key="2">
    <source>
        <dbReference type="EMBL" id="PIT91433.1"/>
    </source>
</evidence>
<feature type="transmembrane region" description="Helical" evidence="1">
    <location>
        <begin position="44"/>
        <end position="65"/>
    </location>
</feature>
<protein>
    <submittedName>
        <fullName evidence="2">Uncharacterized protein</fullName>
    </submittedName>
</protein>
<proteinExistence type="predicted"/>
<reference evidence="3" key="1">
    <citation type="submission" date="2017-09" db="EMBL/GenBank/DDBJ databases">
        <title>Depth-based differentiation of microbial function through sediment-hosted aquifers and enrichment of novel symbionts in the deep terrestrial subsurface.</title>
        <authorList>
            <person name="Probst A.J."/>
            <person name="Ladd B."/>
            <person name="Jarett J.K."/>
            <person name="Geller-Mcgrath D.E."/>
            <person name="Sieber C.M.K."/>
            <person name="Emerson J.B."/>
            <person name="Anantharaman K."/>
            <person name="Thomas B.C."/>
            <person name="Malmstrom R."/>
            <person name="Stieglmeier M."/>
            <person name="Klingl A."/>
            <person name="Woyke T."/>
            <person name="Ryan C.M."/>
            <person name="Banfield J.F."/>
        </authorList>
    </citation>
    <scope>NUCLEOTIDE SEQUENCE [LARGE SCALE GENOMIC DNA]</scope>
</reference>
<dbReference type="AlphaFoldDB" id="A0A2M6WF80"/>
<keyword evidence="1" id="KW-0812">Transmembrane</keyword>
<evidence type="ECO:0000313" key="3">
    <source>
        <dbReference type="Proteomes" id="UP000228809"/>
    </source>
</evidence>
<name>A0A2M6WF80_9BACT</name>